<dbReference type="PANTHER" id="PTHR47357">
    <property type="entry name" value="COP1-INTERACTIVE PROTEIN 1"/>
    <property type="match status" value="1"/>
</dbReference>
<evidence type="ECO:0000259" key="3">
    <source>
        <dbReference type="PROSITE" id="PS51774"/>
    </source>
</evidence>
<feature type="coiled-coil region" evidence="2">
    <location>
        <begin position="621"/>
        <end position="690"/>
    </location>
</feature>
<keyword evidence="5" id="KW-1185">Reference proteome</keyword>
<dbReference type="AlphaFoldDB" id="A0AAV1WYP0"/>
<accession>A0AAV1WYP0</accession>
<dbReference type="GO" id="GO:0005200">
    <property type="term" value="F:structural constituent of cytoskeleton"/>
    <property type="evidence" value="ECO:0007669"/>
    <property type="project" value="TreeGrafter"/>
</dbReference>
<dbReference type="EMBL" id="CAXHTB010000010">
    <property type="protein sequence ID" value="CAL0314520.1"/>
    <property type="molecule type" value="Genomic_DNA"/>
</dbReference>
<feature type="domain" description="NAB" evidence="3">
    <location>
        <begin position="1"/>
        <end position="70"/>
    </location>
</feature>
<dbReference type="PROSITE" id="PS51774">
    <property type="entry name" value="NAB"/>
    <property type="match status" value="1"/>
</dbReference>
<name>A0AAV1WYP0_LUPLU</name>
<dbReference type="InterPro" id="IPR011684">
    <property type="entry name" value="NAB"/>
</dbReference>
<reference evidence="4 5" key="1">
    <citation type="submission" date="2024-03" db="EMBL/GenBank/DDBJ databases">
        <authorList>
            <person name="Martinez-Hernandez J."/>
        </authorList>
    </citation>
    <scope>NUCLEOTIDE SEQUENCE [LARGE SCALE GENOMIC DNA]</scope>
</reference>
<dbReference type="GO" id="GO:0003779">
    <property type="term" value="F:actin binding"/>
    <property type="evidence" value="ECO:0007669"/>
    <property type="project" value="InterPro"/>
</dbReference>
<feature type="coiled-coil region" evidence="2">
    <location>
        <begin position="153"/>
        <end position="546"/>
    </location>
</feature>
<comment type="caution">
    <text evidence="4">The sequence shown here is derived from an EMBL/GenBank/DDBJ whole genome shotgun (WGS) entry which is preliminary data.</text>
</comment>
<organism evidence="4 5">
    <name type="scientific">Lupinus luteus</name>
    <name type="common">European yellow lupine</name>
    <dbReference type="NCBI Taxonomy" id="3873"/>
    <lineage>
        <taxon>Eukaryota</taxon>
        <taxon>Viridiplantae</taxon>
        <taxon>Streptophyta</taxon>
        <taxon>Embryophyta</taxon>
        <taxon>Tracheophyta</taxon>
        <taxon>Spermatophyta</taxon>
        <taxon>Magnoliopsida</taxon>
        <taxon>eudicotyledons</taxon>
        <taxon>Gunneridae</taxon>
        <taxon>Pentapetalae</taxon>
        <taxon>rosids</taxon>
        <taxon>fabids</taxon>
        <taxon>Fabales</taxon>
        <taxon>Fabaceae</taxon>
        <taxon>Papilionoideae</taxon>
        <taxon>50 kb inversion clade</taxon>
        <taxon>genistoids sensu lato</taxon>
        <taxon>core genistoids</taxon>
        <taxon>Genisteae</taxon>
        <taxon>Lupinus</taxon>
    </lineage>
</organism>
<proteinExistence type="predicted"/>
<gene>
    <name evidence="4" type="ORF">LLUT_LOCUS15580</name>
</gene>
<dbReference type="Proteomes" id="UP001497480">
    <property type="component" value="Unassembled WGS sequence"/>
</dbReference>
<evidence type="ECO:0000313" key="4">
    <source>
        <dbReference type="EMBL" id="CAL0314520.1"/>
    </source>
</evidence>
<feature type="coiled-coil region" evidence="2">
    <location>
        <begin position="806"/>
        <end position="889"/>
    </location>
</feature>
<dbReference type="PANTHER" id="PTHR47357:SF4">
    <property type="entry name" value="MYOSIN HEAVY CHAIN-LIKE PROTEIN"/>
    <property type="match status" value="1"/>
</dbReference>
<evidence type="ECO:0000256" key="2">
    <source>
        <dbReference type="SAM" id="Coils"/>
    </source>
</evidence>
<evidence type="ECO:0000313" key="5">
    <source>
        <dbReference type="Proteomes" id="UP001497480"/>
    </source>
</evidence>
<evidence type="ECO:0000256" key="1">
    <source>
        <dbReference type="ARBA" id="ARBA00023054"/>
    </source>
</evidence>
<dbReference type="GO" id="GO:0005856">
    <property type="term" value="C:cytoskeleton"/>
    <property type="evidence" value="ECO:0007669"/>
    <property type="project" value="TreeGrafter"/>
</dbReference>
<feature type="coiled-coil region" evidence="2">
    <location>
        <begin position="717"/>
        <end position="769"/>
    </location>
</feature>
<sequence>MIKYIRRQDFPLFADIENNLTRVLKLIQNEEQSKRGGNSRKETELVALIEDFYNQYQSLYALYDRLTEEYVKVIPRVERSSSVSSSSSSESDYFSSEEVVIDTVKQELKLVNNNIIEVNDLNHILFSGEREHSSNISNDTDEVKTQAWLNNKANEFEDRLISRMKEVENLNRQKRKLELQVESQAYEVKQVGAENTELELLLKETKRAVSVLKGKLKSNEDKAVSKNAELMAQINKLELEAKSLRNQKGKMEEKLKRNRNEELTQMKELTEKLDSVCKHNIELEAQLEREREQVSQCSVQMEKLKEKLDEMTSIEHGLINEKDFFLSRINDLELEMETRCSNQNDLEEQVRRATHEISQLVDERKALQDEKYELEKAITQKKEEISAILSKHESDKNEASMRAMVLTEEVESMRVELNTLQEQKRMLELQNEQRQNEYSESLAKMETRCSNQHDLEEQVRSAIHEISQLVDERKAMQDEKYELERAMTQQKEEMSAILSKHESDKNEAFMHAMALTEEVEKMRVELNTLQEQKIMLELQNEQRKNEYLESLAKMETRCSNQHDLEEKVRSAIHEISQLVVQRKALQDEKYEQERAMIQKKKEISAILSKHESDKNETSMYAMALSEEVESMRIELNTLQEQKSMLELQNKQRHNEYSESLAKIENLNAKLETKEEAIKKLTGTIEQISVENKEAKIWSKMNQRLIERKIEELAEKFKRKMEDNIRLLHQRIHIAEQLNIENKDSCKKTKQRYEQENKMLQEKVACYENELGTIKVNDQGELDSAARKVEEYIDYALTRVSKMLCEVQFAKDRIKNKNGEMKQLKDEADRLTTLLNDKEEKELLLREKVWELEANVSKEGGEKLNLVKAVNQLEKKVRKLEKNLTERDGELVGLGEKKREAIRQLCILVEFHRERCDHLKGLITKTKINNRT</sequence>
<protein>
    <recommendedName>
        <fullName evidence="3">NAB domain-containing protein</fullName>
    </recommendedName>
</protein>
<keyword evidence="1 2" id="KW-0175">Coiled coil</keyword>